<organism evidence="1">
    <name type="scientific">marine sediment metagenome</name>
    <dbReference type="NCBI Taxonomy" id="412755"/>
    <lineage>
        <taxon>unclassified sequences</taxon>
        <taxon>metagenomes</taxon>
        <taxon>ecological metagenomes</taxon>
    </lineage>
</organism>
<protein>
    <submittedName>
        <fullName evidence="1">Uncharacterized protein</fullName>
    </submittedName>
</protein>
<sequence length="58" mass="6391">VALTPVALTPVALTPVTPVTPVVFTVVLHPRQRTGVLELFKVLQKYSFVVTEQSILFE</sequence>
<feature type="non-terminal residue" evidence="1">
    <location>
        <position position="1"/>
    </location>
</feature>
<comment type="caution">
    <text evidence="1">The sequence shown here is derived from an EMBL/GenBank/DDBJ whole genome shotgun (WGS) entry which is preliminary data.</text>
</comment>
<proteinExistence type="predicted"/>
<evidence type="ECO:0000313" key="1">
    <source>
        <dbReference type="EMBL" id="GAG15212.1"/>
    </source>
</evidence>
<accession>X0VVP9</accession>
<reference evidence="1" key="1">
    <citation type="journal article" date="2014" name="Front. Microbiol.">
        <title>High frequency of phylogenetically diverse reductive dehalogenase-homologous genes in deep subseafloor sedimentary metagenomes.</title>
        <authorList>
            <person name="Kawai M."/>
            <person name="Futagami T."/>
            <person name="Toyoda A."/>
            <person name="Takaki Y."/>
            <person name="Nishi S."/>
            <person name="Hori S."/>
            <person name="Arai W."/>
            <person name="Tsubouchi T."/>
            <person name="Morono Y."/>
            <person name="Uchiyama I."/>
            <person name="Ito T."/>
            <person name="Fujiyama A."/>
            <person name="Inagaki F."/>
            <person name="Takami H."/>
        </authorList>
    </citation>
    <scope>NUCLEOTIDE SEQUENCE</scope>
    <source>
        <strain evidence="1">Expedition CK06-06</strain>
    </source>
</reference>
<gene>
    <name evidence="1" type="ORF">S01H1_59709</name>
</gene>
<dbReference type="EMBL" id="BARS01039068">
    <property type="protein sequence ID" value="GAG15212.1"/>
    <property type="molecule type" value="Genomic_DNA"/>
</dbReference>
<name>X0VVP9_9ZZZZ</name>
<dbReference type="AlphaFoldDB" id="X0VVP9"/>